<dbReference type="Gene3D" id="1.20.120.920">
    <property type="entry name" value="CRISPR-associated endonuclease Cas1, C-terminal domain"/>
    <property type="match status" value="1"/>
</dbReference>
<dbReference type="NCBIfam" id="TIGR00287">
    <property type="entry name" value="cas1"/>
    <property type="match status" value="1"/>
</dbReference>
<evidence type="ECO:0000313" key="12">
    <source>
        <dbReference type="Proteomes" id="UP000199820"/>
    </source>
</evidence>
<dbReference type="InterPro" id="IPR050646">
    <property type="entry name" value="Cas1"/>
</dbReference>
<keyword evidence="6 10" id="KW-0051">Antiviral defense</keyword>
<accession>A0A1I0B4Y4</accession>
<comment type="subunit">
    <text evidence="9 10">Homodimer, forms a heterotetramer with a Cas2 homodimer.</text>
</comment>
<dbReference type="PANTHER" id="PTHR34353">
    <property type="entry name" value="CRISPR-ASSOCIATED ENDONUCLEASE CAS1 1"/>
    <property type="match status" value="1"/>
</dbReference>
<evidence type="ECO:0000256" key="10">
    <source>
        <dbReference type="HAMAP-Rule" id="MF_01470"/>
    </source>
</evidence>
<evidence type="ECO:0000256" key="6">
    <source>
        <dbReference type="ARBA" id="ARBA00023118"/>
    </source>
</evidence>
<dbReference type="InterPro" id="IPR002729">
    <property type="entry name" value="CRISPR-assoc_Cas1"/>
</dbReference>
<evidence type="ECO:0000256" key="2">
    <source>
        <dbReference type="ARBA" id="ARBA00022723"/>
    </source>
</evidence>
<reference evidence="11 12" key="1">
    <citation type="submission" date="2016-10" db="EMBL/GenBank/DDBJ databases">
        <authorList>
            <person name="de Groot N.N."/>
        </authorList>
    </citation>
    <scope>NUCLEOTIDE SEQUENCE [LARGE SCALE GENOMIC DNA]</scope>
    <source>
        <strain evidence="11 12">KH1P1</strain>
    </source>
</reference>
<evidence type="ECO:0000313" key="11">
    <source>
        <dbReference type="EMBL" id="SET01848.1"/>
    </source>
</evidence>
<gene>
    <name evidence="10" type="primary">cas1</name>
    <name evidence="11" type="ORF">SAMN04487771_100389</name>
</gene>
<evidence type="ECO:0000256" key="5">
    <source>
        <dbReference type="ARBA" id="ARBA00022842"/>
    </source>
</evidence>
<comment type="function">
    <text evidence="10">CRISPR (clustered regularly interspaced short palindromic repeat), is an adaptive immune system that provides protection against mobile genetic elements (viruses, transposable elements and conjugative plasmids). CRISPR clusters contain spacers, sequences complementary to antecedent mobile elements, and target invading nucleic acids. CRISPR clusters are transcribed and processed into CRISPR RNA (crRNA). Acts as a dsDNA endonuclease. Involved in the integration of spacer DNA into the CRISPR cassette.</text>
</comment>
<evidence type="ECO:0000256" key="1">
    <source>
        <dbReference type="ARBA" id="ARBA00022722"/>
    </source>
</evidence>
<comment type="similarity">
    <text evidence="10">Belongs to the CRISPR-associated endonuclease Cas1 family.</text>
</comment>
<organism evidence="11 12">
    <name type="scientific">[Clostridium] aminophilum</name>
    <dbReference type="NCBI Taxonomy" id="1526"/>
    <lineage>
        <taxon>Bacteria</taxon>
        <taxon>Bacillati</taxon>
        <taxon>Bacillota</taxon>
        <taxon>Clostridia</taxon>
        <taxon>Lachnospirales</taxon>
        <taxon>Lachnospiraceae</taxon>
    </lineage>
</organism>
<comment type="cofactor">
    <cofactor evidence="10">
        <name>Mg(2+)</name>
        <dbReference type="ChEBI" id="CHEBI:18420"/>
    </cofactor>
    <cofactor evidence="10">
        <name>Mn(2+)</name>
        <dbReference type="ChEBI" id="CHEBI:29035"/>
    </cofactor>
</comment>
<dbReference type="Gene3D" id="3.100.10.20">
    <property type="entry name" value="CRISPR-associated endonuclease Cas1, N-terminal domain"/>
    <property type="match status" value="1"/>
</dbReference>
<dbReference type="OrthoDB" id="9803119at2"/>
<dbReference type="InterPro" id="IPR042211">
    <property type="entry name" value="CRISPR-assoc_Cas1_N"/>
</dbReference>
<dbReference type="RefSeq" id="WP_074648301.1">
    <property type="nucleotide sequence ID" value="NZ_FOIL01000003.1"/>
</dbReference>
<dbReference type="GO" id="GO:0004519">
    <property type="term" value="F:endonuclease activity"/>
    <property type="evidence" value="ECO:0007669"/>
    <property type="project" value="UniProtKB-UniRule"/>
</dbReference>
<sequence>MSEVYITENGAMLTAENNRINIKYKNGLLESLPVETVECIILLGKGQLSTQCMETCMTKGIHVSFFSKGGRYFGRLMSTGHVKAELQRKQAALYESQFAIDLSRKIINVKIANQITVLRRYAKSRSICVDEEIFNMQNSRKKVLQVSTISEMMGYEGSAARSYFERLSYCIESEFRFKGRSKRPPRDEFNSLISLGYSILMNDLYAEIENHGLNPFFGFLHRDAEHHPTLASDLMEEWRAVLIDSLAMSLINGHELHKDDFIFEDDNAGCFLTKQCLIKYIRKLDEKMKTKTRYLNQVDFPVNFRNAIAYQISSLVRSIECVDASLYNPIQIR</sequence>
<keyword evidence="7 10" id="KW-0238">DNA-binding</keyword>
<feature type="binding site" evidence="10">
    <location>
        <position position="236"/>
    </location>
    <ligand>
        <name>Mn(2+)</name>
        <dbReference type="ChEBI" id="CHEBI:29035"/>
    </ligand>
</feature>
<dbReference type="GO" id="GO:0016787">
    <property type="term" value="F:hydrolase activity"/>
    <property type="evidence" value="ECO:0007669"/>
    <property type="project" value="UniProtKB-KW"/>
</dbReference>
<feature type="binding site" evidence="10">
    <location>
        <position position="156"/>
    </location>
    <ligand>
        <name>Mn(2+)</name>
        <dbReference type="ChEBI" id="CHEBI:29035"/>
    </ligand>
</feature>
<keyword evidence="3 10" id="KW-0255">Endonuclease</keyword>
<dbReference type="HAMAP" id="MF_01470">
    <property type="entry name" value="Cas1"/>
    <property type="match status" value="1"/>
</dbReference>
<dbReference type="STRING" id="1526.SAMN02910262_01622"/>
<dbReference type="GO" id="GO:0043571">
    <property type="term" value="P:maintenance of CRISPR repeat elements"/>
    <property type="evidence" value="ECO:0007669"/>
    <property type="project" value="UniProtKB-UniRule"/>
</dbReference>
<dbReference type="EC" id="3.1.-.-" evidence="10"/>
<evidence type="ECO:0000256" key="7">
    <source>
        <dbReference type="ARBA" id="ARBA00023125"/>
    </source>
</evidence>
<name>A0A1I0B4Y4_9FIRM</name>
<dbReference type="Pfam" id="PF01867">
    <property type="entry name" value="Cas_Cas1"/>
    <property type="match status" value="1"/>
</dbReference>
<feature type="binding site" evidence="10">
    <location>
        <position position="221"/>
    </location>
    <ligand>
        <name>Mn(2+)</name>
        <dbReference type="ChEBI" id="CHEBI:29035"/>
    </ligand>
</feature>
<evidence type="ECO:0000256" key="8">
    <source>
        <dbReference type="ARBA" id="ARBA00023211"/>
    </source>
</evidence>
<proteinExistence type="inferred from homology"/>
<evidence type="ECO:0000256" key="4">
    <source>
        <dbReference type="ARBA" id="ARBA00022801"/>
    </source>
</evidence>
<keyword evidence="2 10" id="KW-0479">Metal-binding</keyword>
<keyword evidence="1 10" id="KW-0540">Nuclease</keyword>
<dbReference type="GO" id="GO:0003677">
    <property type="term" value="F:DNA binding"/>
    <property type="evidence" value="ECO:0007669"/>
    <property type="project" value="UniProtKB-KW"/>
</dbReference>
<dbReference type="GO" id="GO:0046872">
    <property type="term" value="F:metal ion binding"/>
    <property type="evidence" value="ECO:0007669"/>
    <property type="project" value="UniProtKB-UniRule"/>
</dbReference>
<dbReference type="PANTHER" id="PTHR34353:SF2">
    <property type="entry name" value="CRISPR-ASSOCIATED ENDONUCLEASE CAS1 1"/>
    <property type="match status" value="1"/>
</dbReference>
<dbReference type="AlphaFoldDB" id="A0A1I0B4Y4"/>
<evidence type="ECO:0000256" key="9">
    <source>
        <dbReference type="ARBA" id="ARBA00038592"/>
    </source>
</evidence>
<keyword evidence="12" id="KW-1185">Reference proteome</keyword>
<dbReference type="CDD" id="cd09634">
    <property type="entry name" value="Cas1_I-II-III"/>
    <property type="match status" value="1"/>
</dbReference>
<keyword evidence="8 10" id="KW-0464">Manganese</keyword>
<dbReference type="EMBL" id="FOIL01000003">
    <property type="protein sequence ID" value="SET01848.1"/>
    <property type="molecule type" value="Genomic_DNA"/>
</dbReference>
<keyword evidence="5 10" id="KW-0460">Magnesium</keyword>
<dbReference type="Proteomes" id="UP000199820">
    <property type="component" value="Unassembled WGS sequence"/>
</dbReference>
<dbReference type="GO" id="GO:0051607">
    <property type="term" value="P:defense response to virus"/>
    <property type="evidence" value="ECO:0007669"/>
    <property type="project" value="UniProtKB-UniRule"/>
</dbReference>
<protein>
    <recommendedName>
        <fullName evidence="10">CRISPR-associated endonuclease Cas1</fullName>
        <ecNumber evidence="10">3.1.-.-</ecNumber>
    </recommendedName>
</protein>
<evidence type="ECO:0000256" key="3">
    <source>
        <dbReference type="ARBA" id="ARBA00022759"/>
    </source>
</evidence>
<keyword evidence="4 10" id="KW-0378">Hydrolase</keyword>
<dbReference type="InterPro" id="IPR042206">
    <property type="entry name" value="CRISPR-assoc_Cas1_C"/>
</dbReference>